<evidence type="ECO:0000313" key="2">
    <source>
        <dbReference type="Proteomes" id="UP000050326"/>
    </source>
</evidence>
<name>A0A0N8NTI1_9CLOT</name>
<keyword evidence="2" id="KW-1185">Reference proteome</keyword>
<dbReference type="AlphaFoldDB" id="A0A0N8NTI1"/>
<proteinExistence type="predicted"/>
<organism evidence="1 2">
    <name type="scientific">Oxobacter pfennigii</name>
    <dbReference type="NCBI Taxonomy" id="36849"/>
    <lineage>
        <taxon>Bacteria</taxon>
        <taxon>Bacillati</taxon>
        <taxon>Bacillota</taxon>
        <taxon>Clostridia</taxon>
        <taxon>Eubacteriales</taxon>
        <taxon>Clostridiaceae</taxon>
        <taxon>Oxobacter</taxon>
    </lineage>
</organism>
<sequence length="383" mass="43980">MFTNKEVQQKYEERLKNYTDAVCMREPKRLPVGVNFHTAQIAWAGTNVKRCVYNGDFYAEACSEFYKDYDVDLLTIPLLNALEAIWILGRDTFFVSKDGITVQYKENVPMEGYEYDKLIADPMEFITGTLFPRKFPHLVEGHDSSYELLRAVSEAFIRFKSSMAKYSALAKDKYGIIGYNGGKVYVPFDVLLDRIRGVANTLVDIRRQPEKVIQACEALMPIYLKPMTNLSQPVPHGFCTIHAPMFLNRKQFEKFYWPGFKQMLMHAYEKGSLTWVQLQGNCEHIYDYFLELPKGAVILNIEKEDPIKIKKKYGHHIVIEAGIPFTAYRYKSNQECLDMAKRIIDECAPGGGFIFGAEFGGLSAADLCKENMSAVFQLVHDYR</sequence>
<accession>A0A0N8NTI1</accession>
<reference evidence="1 2" key="1">
    <citation type="submission" date="2015-09" db="EMBL/GenBank/DDBJ databases">
        <title>Genome sequence of Oxobacter pfennigii DSM 3222.</title>
        <authorList>
            <person name="Poehlein A."/>
            <person name="Bengelsdorf F.R."/>
            <person name="Schiel-Bengelsdorf B."/>
            <person name="Duerre P."/>
            <person name="Daniel R."/>
        </authorList>
    </citation>
    <scope>NUCLEOTIDE SEQUENCE [LARGE SCALE GENOMIC DNA]</scope>
    <source>
        <strain evidence="1 2">DSM 3222</strain>
    </source>
</reference>
<comment type="caution">
    <text evidence="1">The sequence shown here is derived from an EMBL/GenBank/DDBJ whole genome shotgun (WGS) entry which is preliminary data.</text>
</comment>
<evidence type="ECO:0000313" key="1">
    <source>
        <dbReference type="EMBL" id="KPU44896.1"/>
    </source>
</evidence>
<dbReference type="OrthoDB" id="9813603at2"/>
<dbReference type="Gene3D" id="3.20.20.210">
    <property type="match status" value="1"/>
</dbReference>
<dbReference type="InterPro" id="IPR038071">
    <property type="entry name" value="UROD/MetE-like_sf"/>
</dbReference>
<dbReference type="SUPFAM" id="SSF51726">
    <property type="entry name" value="UROD/MetE-like"/>
    <property type="match status" value="1"/>
</dbReference>
<dbReference type="EMBL" id="LKET01000028">
    <property type="protein sequence ID" value="KPU44896.1"/>
    <property type="molecule type" value="Genomic_DNA"/>
</dbReference>
<dbReference type="STRING" id="36849.OXPF_13740"/>
<dbReference type="Proteomes" id="UP000050326">
    <property type="component" value="Unassembled WGS sequence"/>
</dbReference>
<gene>
    <name evidence="1" type="ORF">OXPF_13740</name>
</gene>
<dbReference type="RefSeq" id="WP_054874451.1">
    <property type="nucleotide sequence ID" value="NZ_LKET01000028.1"/>
</dbReference>
<protein>
    <submittedName>
        <fullName evidence="1">Uroporphyrinogen decarboxylase (URO-D)</fullName>
    </submittedName>
</protein>